<feature type="region of interest" description="Disordered" evidence="1">
    <location>
        <begin position="203"/>
        <end position="226"/>
    </location>
</feature>
<evidence type="ECO:0000313" key="3">
    <source>
        <dbReference type="Proteomes" id="UP001295740"/>
    </source>
</evidence>
<feature type="compositionally biased region" description="Acidic residues" evidence="1">
    <location>
        <begin position="204"/>
        <end position="226"/>
    </location>
</feature>
<gene>
    <name evidence="2" type="ORF">KHLLAP_LOCUS6432</name>
</gene>
<feature type="region of interest" description="Disordered" evidence="1">
    <location>
        <begin position="263"/>
        <end position="289"/>
    </location>
</feature>
<dbReference type="AlphaFoldDB" id="A0AAI8VKE7"/>
<protein>
    <submittedName>
        <fullName evidence="2">Uu.00g000940.m01.CDS01</fullName>
    </submittedName>
</protein>
<dbReference type="Proteomes" id="UP001295740">
    <property type="component" value="Unassembled WGS sequence"/>
</dbReference>
<comment type="caution">
    <text evidence="2">The sequence shown here is derived from an EMBL/GenBank/DDBJ whole genome shotgun (WGS) entry which is preliminary data.</text>
</comment>
<organism evidence="2 3">
    <name type="scientific">Anthostomella pinea</name>
    <dbReference type="NCBI Taxonomy" id="933095"/>
    <lineage>
        <taxon>Eukaryota</taxon>
        <taxon>Fungi</taxon>
        <taxon>Dikarya</taxon>
        <taxon>Ascomycota</taxon>
        <taxon>Pezizomycotina</taxon>
        <taxon>Sordariomycetes</taxon>
        <taxon>Xylariomycetidae</taxon>
        <taxon>Xylariales</taxon>
        <taxon>Xylariaceae</taxon>
        <taxon>Anthostomella</taxon>
    </lineage>
</organism>
<sequence>MFHYGSAICKAIPLQPAIIVAATYSANGRLHQDTISGPRSTLDTHVLPDDGVYVVYKNRALKIAAAPCERRICNHSQICSCNADYYSSAPIKQVQSQARHTNKPCNDCLVNWLHLYEAAEHVRALGLCFLASPQTLTWTNSFGYHEFRYDLDLEEQRGPFSCKNSSALGTSKDCSHALLDWMQDAWKTFIVSGNHKHANVVALSDDEDESEEDSASASDSDWDDVDVPVQANESQLWEEDIDFIDDLIEEEFPKLKKTHFNSACTVSRDEGHTSTQSDDETEDDDPVPVIIPPKNMVIGRGLMLST</sequence>
<dbReference type="EMBL" id="CAUWAG010000008">
    <property type="protein sequence ID" value="CAJ2505964.1"/>
    <property type="molecule type" value="Genomic_DNA"/>
</dbReference>
<evidence type="ECO:0000313" key="2">
    <source>
        <dbReference type="EMBL" id="CAJ2505964.1"/>
    </source>
</evidence>
<name>A0AAI8VKE7_9PEZI</name>
<feature type="compositionally biased region" description="Acidic residues" evidence="1">
    <location>
        <begin position="277"/>
        <end position="286"/>
    </location>
</feature>
<accession>A0AAI8VKE7</accession>
<reference evidence="2" key="1">
    <citation type="submission" date="2023-10" db="EMBL/GenBank/DDBJ databases">
        <authorList>
            <person name="Hackl T."/>
        </authorList>
    </citation>
    <scope>NUCLEOTIDE SEQUENCE</scope>
</reference>
<evidence type="ECO:0000256" key="1">
    <source>
        <dbReference type="SAM" id="MobiDB-lite"/>
    </source>
</evidence>
<keyword evidence="3" id="KW-1185">Reference proteome</keyword>
<proteinExistence type="predicted"/>